<proteinExistence type="inferred from homology"/>
<comment type="subcellular location">
    <subcellularLocation>
        <location evidence="1">Bacterial flagellum</location>
    </subcellularLocation>
</comment>
<name>A0A6L4WSA4_9BACT</name>
<comment type="similarity">
    <text evidence="2">Belongs to the bacterial flagellin family.</text>
</comment>
<gene>
    <name evidence="6" type="ORF">GBG18_04455</name>
    <name evidence="5" type="ORF">GBG19_11300</name>
</gene>
<dbReference type="InterPro" id="IPR001492">
    <property type="entry name" value="Flagellin"/>
</dbReference>
<dbReference type="GO" id="GO:0009288">
    <property type="term" value="C:bacterial-type flagellum"/>
    <property type="evidence" value="ECO:0007669"/>
    <property type="project" value="UniProtKB-SubCell"/>
</dbReference>
<evidence type="ECO:0000313" key="6">
    <source>
        <dbReference type="EMBL" id="KAB7892072.1"/>
    </source>
</evidence>
<evidence type="ECO:0000313" key="5">
    <source>
        <dbReference type="EMBL" id="KAB7887054.1"/>
    </source>
</evidence>
<dbReference type="Proteomes" id="UP000472839">
    <property type="component" value="Unassembled WGS sequence"/>
</dbReference>
<dbReference type="Pfam" id="PF00700">
    <property type="entry name" value="Flagellin_C"/>
    <property type="match status" value="1"/>
</dbReference>
<evidence type="ECO:0000256" key="3">
    <source>
        <dbReference type="ARBA" id="ARBA00023143"/>
    </source>
</evidence>
<keyword evidence="3" id="KW-0975">Bacterial flagellum</keyword>
<dbReference type="Gene3D" id="6.10.10.10">
    <property type="entry name" value="Flagellar export chaperone, C-terminal domain"/>
    <property type="match status" value="1"/>
</dbReference>
<keyword evidence="7" id="KW-1185">Reference proteome</keyword>
<dbReference type="AlphaFoldDB" id="A0A6L4WSA4"/>
<dbReference type="Proteomes" id="UP000461010">
    <property type="component" value="Unassembled WGS sequence"/>
</dbReference>
<evidence type="ECO:0000313" key="8">
    <source>
        <dbReference type="Proteomes" id="UP000472839"/>
    </source>
</evidence>
<dbReference type="EMBL" id="WFKK01000035">
    <property type="protein sequence ID" value="KAB7887054.1"/>
    <property type="molecule type" value="Genomic_DNA"/>
</dbReference>
<dbReference type="PANTHER" id="PTHR42792:SF2">
    <property type="entry name" value="FLAGELLIN"/>
    <property type="match status" value="1"/>
</dbReference>
<evidence type="ECO:0000313" key="7">
    <source>
        <dbReference type="Proteomes" id="UP000461010"/>
    </source>
</evidence>
<dbReference type="EMBL" id="WFKJ01000009">
    <property type="protein sequence ID" value="KAB7892072.1"/>
    <property type="molecule type" value="Genomic_DNA"/>
</dbReference>
<dbReference type="PANTHER" id="PTHR42792">
    <property type="entry name" value="FLAGELLIN"/>
    <property type="match status" value="1"/>
</dbReference>
<dbReference type="SUPFAM" id="SSF64518">
    <property type="entry name" value="Phase 1 flagellin"/>
    <property type="match status" value="1"/>
</dbReference>
<sequence>MSIVDENLTTINEFRGNFGSAQNQLESATRNLMTSYVNIKNAESIIRDVDYAIESANFNKLNIITQAGSFALSQSYKQVENILNLLK</sequence>
<feature type="domain" description="Flagellin C-terminal" evidence="4">
    <location>
        <begin position="1"/>
        <end position="86"/>
    </location>
</feature>
<reference evidence="7 8" key="1">
    <citation type="submission" date="2019-10" db="EMBL/GenBank/DDBJ databases">
        <title>Poseidonibacter ostreae sp. nov., isolated from the gut of the Ostrea denselamellosa.</title>
        <authorList>
            <person name="Choi A."/>
        </authorList>
    </citation>
    <scope>NUCLEOTIDE SEQUENCE [LARGE SCALE GENOMIC DNA]</scope>
    <source>
        <strain evidence="5 8">SJOD-M-33</strain>
        <strain evidence="6 7">SJOD-M-5</strain>
    </source>
</reference>
<evidence type="ECO:0000256" key="1">
    <source>
        <dbReference type="ARBA" id="ARBA00004365"/>
    </source>
</evidence>
<protein>
    <recommendedName>
        <fullName evidence="4">Flagellin C-terminal domain-containing protein</fullName>
    </recommendedName>
</protein>
<dbReference type="GO" id="GO:0005198">
    <property type="term" value="F:structural molecule activity"/>
    <property type="evidence" value="ECO:0007669"/>
    <property type="project" value="InterPro"/>
</dbReference>
<evidence type="ECO:0000256" key="2">
    <source>
        <dbReference type="ARBA" id="ARBA00005709"/>
    </source>
</evidence>
<organism evidence="5 8">
    <name type="scientific">Poseidonibacter ostreae</name>
    <dbReference type="NCBI Taxonomy" id="2654171"/>
    <lineage>
        <taxon>Bacteria</taxon>
        <taxon>Pseudomonadati</taxon>
        <taxon>Campylobacterota</taxon>
        <taxon>Epsilonproteobacteria</taxon>
        <taxon>Campylobacterales</taxon>
        <taxon>Arcobacteraceae</taxon>
        <taxon>Poseidonibacter</taxon>
    </lineage>
</organism>
<evidence type="ECO:0000259" key="4">
    <source>
        <dbReference type="Pfam" id="PF00700"/>
    </source>
</evidence>
<dbReference type="InterPro" id="IPR042187">
    <property type="entry name" value="Flagellin_C_sub2"/>
</dbReference>
<dbReference type="InterPro" id="IPR046358">
    <property type="entry name" value="Flagellin_C"/>
</dbReference>
<comment type="caution">
    <text evidence="5">The sequence shown here is derived from an EMBL/GenBank/DDBJ whole genome shotgun (WGS) entry which is preliminary data.</text>
</comment>
<dbReference type="Gene3D" id="1.20.1330.10">
    <property type="entry name" value="f41 fragment of flagellin, N-terminal domain"/>
    <property type="match status" value="1"/>
</dbReference>
<accession>A0A6L4WSA4</accession>